<dbReference type="EMBL" id="CM042885">
    <property type="protein sequence ID" value="KAI4365418.1"/>
    <property type="molecule type" value="Genomic_DNA"/>
</dbReference>
<evidence type="ECO:0000313" key="1">
    <source>
        <dbReference type="EMBL" id="KAI4365418.1"/>
    </source>
</evidence>
<protein>
    <submittedName>
        <fullName evidence="1">Uncharacterized protein</fullName>
    </submittedName>
</protein>
<evidence type="ECO:0000313" key="2">
    <source>
        <dbReference type="Proteomes" id="UP001057402"/>
    </source>
</evidence>
<reference evidence="2" key="1">
    <citation type="journal article" date="2023" name="Front. Plant Sci.">
        <title>Chromosomal-level genome assembly of Melastoma candidum provides insights into trichome evolution.</title>
        <authorList>
            <person name="Zhong Y."/>
            <person name="Wu W."/>
            <person name="Sun C."/>
            <person name="Zou P."/>
            <person name="Liu Y."/>
            <person name="Dai S."/>
            <person name="Zhou R."/>
        </authorList>
    </citation>
    <scope>NUCLEOTIDE SEQUENCE [LARGE SCALE GENOMIC DNA]</scope>
</reference>
<gene>
    <name evidence="1" type="ORF">MLD38_021403</name>
</gene>
<dbReference type="Proteomes" id="UP001057402">
    <property type="component" value="Chromosome 6"/>
</dbReference>
<keyword evidence="2" id="KW-1185">Reference proteome</keyword>
<proteinExistence type="predicted"/>
<accession>A0ACB9QGX9</accession>
<name>A0ACB9QGX9_9MYRT</name>
<sequence>MTREIEVAIAALNRSLGSFCGQLQTSVDALRQSVDRRPIPLDSASSSFIQRLTHRLTSTSVELELLESMSFGTVSFEELLGHCNEVLKKNDADISHVVDSLRSSGYLPSEVDIDGECSLDWESASSGLDSFVPNRTDGLQDVSPFPAFNSFEDDPLLDDSMTLKKLGISEASLASIASTGTPFTVKGKAGEPEFSLNTTRTYTEQTVSNVWGTSQYSMGNTAINEGGKLSATEDDPIPKPNAKAVQVSVDDYECLPSYMRSLASWEDLHSAVGKISLRLDQKENNYFLPDEISSLDLGPKTRSYLLLLVRMNKLVVETIDGLVAYRAI</sequence>
<comment type="caution">
    <text evidence="1">The sequence shown here is derived from an EMBL/GenBank/DDBJ whole genome shotgun (WGS) entry which is preliminary data.</text>
</comment>
<organism evidence="1 2">
    <name type="scientific">Melastoma candidum</name>
    <dbReference type="NCBI Taxonomy" id="119954"/>
    <lineage>
        <taxon>Eukaryota</taxon>
        <taxon>Viridiplantae</taxon>
        <taxon>Streptophyta</taxon>
        <taxon>Embryophyta</taxon>
        <taxon>Tracheophyta</taxon>
        <taxon>Spermatophyta</taxon>
        <taxon>Magnoliopsida</taxon>
        <taxon>eudicotyledons</taxon>
        <taxon>Gunneridae</taxon>
        <taxon>Pentapetalae</taxon>
        <taxon>rosids</taxon>
        <taxon>malvids</taxon>
        <taxon>Myrtales</taxon>
        <taxon>Melastomataceae</taxon>
        <taxon>Melastomatoideae</taxon>
        <taxon>Melastomateae</taxon>
        <taxon>Melastoma</taxon>
    </lineage>
</organism>